<comment type="caution">
    <text evidence="2">The sequence shown here is derived from an EMBL/GenBank/DDBJ whole genome shotgun (WGS) entry which is preliminary data.</text>
</comment>
<reference evidence="2 3" key="1">
    <citation type="submission" date="2020-08" db="EMBL/GenBank/DDBJ databases">
        <title>Sequencing the genomes of 1000 actinobacteria strains.</title>
        <authorList>
            <person name="Klenk H.-P."/>
        </authorList>
    </citation>
    <scope>NUCLEOTIDE SEQUENCE [LARGE SCALE GENOMIC DNA]</scope>
    <source>
        <strain evidence="2 3">DSM 40483</strain>
    </source>
</reference>
<dbReference type="Pfam" id="PF06224">
    <property type="entry name" value="AlkZ-like"/>
    <property type="match status" value="1"/>
</dbReference>
<feature type="region of interest" description="Disordered" evidence="1">
    <location>
        <begin position="76"/>
        <end position="111"/>
    </location>
</feature>
<dbReference type="EMBL" id="JACHMS010000001">
    <property type="protein sequence ID" value="MBB4711588.1"/>
    <property type="molecule type" value="Genomic_DNA"/>
</dbReference>
<evidence type="ECO:0000313" key="2">
    <source>
        <dbReference type="EMBL" id="MBB4711588.1"/>
    </source>
</evidence>
<protein>
    <recommendedName>
        <fullName evidence="4">Winged helix DNA-binding domain-containing protein</fullName>
    </recommendedName>
</protein>
<feature type="region of interest" description="Disordered" evidence="1">
    <location>
        <begin position="1"/>
        <end position="59"/>
    </location>
</feature>
<dbReference type="InterPro" id="IPR009351">
    <property type="entry name" value="AlkZ-like"/>
</dbReference>
<sequence>MDVPEERSSASGLRARTLTVSPASRARSTTWRPVVPVAGGASRGRKLYSPAALKDPGDRETLRERAAHGFQVRIATRPAAAGGRHHRPADHDPHRPGAPATAAHGPPHLHPERLTALIGGTHALFEAAWESAADLNAALGSRRPRIDDRTAEVLRTLGSGATDEAAARELGMSLRPYRRRVAELLDGSDASSRFRAGVRAGEPGPGRSQAWYARSADGVELPARPGAAGEAPGRPHAKARPGAAGEAPGRPHVKARSRGQNLSASPATVPRMTNTKRSVTGTAPLLGTRALNRATLDRQLLLRPARLSVAAAVEHLLGLQAQNVKPPYYALAARVDGFTPEALSQPMADREVVRIVTMRSTIHTHTADDCLTLRPLVQPARDRELVAFRAGLEGVDLDRLAGIARDLVEAEPRTMKQLREALLREWPDADPQSLAVAARCRLPLVQVTPRGLWGRSGQVSLTTAEHWLGRPAEPAPAPDAVVLRYLAAFGPASVKDMQAWAGMTRLRDAFERLRPQLITFRDDTGVELFDLPDAPRPDPDTPAPPRFLPEFDNLLLSHADRTRVVPPEHRGRSWKGNMAYCTLLVDGFLAGLWRLESDALVIEPFDRLTRSQRDDVIAEGERMLRVMHPRSSYDIRFGAVRT</sequence>
<dbReference type="PANTHER" id="PTHR38479:SF2">
    <property type="entry name" value="WINGED HELIX DNA-BINDING DOMAIN-CONTAINING PROTEIN"/>
    <property type="match status" value="1"/>
</dbReference>
<feature type="compositionally biased region" description="Low complexity" evidence="1">
    <location>
        <begin position="222"/>
        <end position="250"/>
    </location>
</feature>
<feature type="compositionally biased region" description="Low complexity" evidence="1">
    <location>
        <begin position="97"/>
        <end position="106"/>
    </location>
</feature>
<dbReference type="PANTHER" id="PTHR38479">
    <property type="entry name" value="LMO0824 PROTEIN"/>
    <property type="match status" value="1"/>
</dbReference>
<dbReference type="Proteomes" id="UP000565089">
    <property type="component" value="Unassembled WGS sequence"/>
</dbReference>
<evidence type="ECO:0000256" key="1">
    <source>
        <dbReference type="SAM" id="MobiDB-lite"/>
    </source>
</evidence>
<keyword evidence="3" id="KW-1185">Reference proteome</keyword>
<name>A0A7W7GGP1_9ACTN</name>
<evidence type="ECO:0000313" key="3">
    <source>
        <dbReference type="Proteomes" id="UP000565089"/>
    </source>
</evidence>
<organism evidence="2 3">
    <name type="scientific">Streptomyces luteogriseus</name>
    <dbReference type="NCBI Taxonomy" id="68233"/>
    <lineage>
        <taxon>Bacteria</taxon>
        <taxon>Bacillati</taxon>
        <taxon>Actinomycetota</taxon>
        <taxon>Actinomycetes</taxon>
        <taxon>Kitasatosporales</taxon>
        <taxon>Streptomycetaceae</taxon>
        <taxon>Streptomyces</taxon>
    </lineage>
</organism>
<feature type="compositionally biased region" description="Polar residues" evidence="1">
    <location>
        <begin position="18"/>
        <end position="31"/>
    </location>
</feature>
<gene>
    <name evidence="2" type="ORF">BJ965_001470</name>
</gene>
<evidence type="ECO:0008006" key="4">
    <source>
        <dbReference type="Google" id="ProtNLM"/>
    </source>
</evidence>
<feature type="region of interest" description="Disordered" evidence="1">
    <location>
        <begin position="221"/>
        <end position="283"/>
    </location>
</feature>
<accession>A0A7W7GGP1</accession>
<feature type="compositionally biased region" description="Polar residues" evidence="1">
    <location>
        <begin position="258"/>
        <end position="281"/>
    </location>
</feature>
<dbReference type="AlphaFoldDB" id="A0A7W7GGP1"/>
<proteinExistence type="predicted"/>